<dbReference type="GO" id="GO:0004252">
    <property type="term" value="F:serine-type endopeptidase activity"/>
    <property type="evidence" value="ECO:0007669"/>
    <property type="project" value="InterPro"/>
</dbReference>
<proteinExistence type="inferred from homology"/>
<dbReference type="AlphaFoldDB" id="A0A5A7NQ67"/>
<dbReference type="SUPFAM" id="SSF51306">
    <property type="entry name" value="LexA/Signal peptidase"/>
    <property type="match status" value="1"/>
</dbReference>
<keyword evidence="4" id="KW-0812">Transmembrane</keyword>
<evidence type="ECO:0008006" key="7">
    <source>
        <dbReference type="Google" id="ProtNLM"/>
    </source>
</evidence>
<dbReference type="InterPro" id="IPR019533">
    <property type="entry name" value="Peptidase_S26"/>
</dbReference>
<feature type="compositionally biased region" description="Basic and acidic residues" evidence="3">
    <location>
        <begin position="186"/>
        <end position="196"/>
    </location>
</feature>
<feature type="transmembrane region" description="Helical" evidence="4">
    <location>
        <begin position="20"/>
        <end position="45"/>
    </location>
</feature>
<evidence type="ECO:0000256" key="1">
    <source>
        <dbReference type="ARBA" id="ARBA00005445"/>
    </source>
</evidence>
<dbReference type="InterPro" id="IPR021884">
    <property type="entry name" value="Ice-bd_prot"/>
</dbReference>
<sequence>MNAARNDTPAPPARRSPPGWGSLLLAAVSQAYLVILCTLAGAALLPGLFGWHGTVVQTGSMQPHIAPGDVVVLSPLAEQDLIPMNAVVRFSTTAPDGTGQERTPVLHRVTAAHDDGTYTTAGDANPDPDLKPLHREQITGMGRLLVPYIGLPGLWWNTGDYLPLSLWLAGTLLALIAVSRIRLHDPENHDSGHDESATGPLGTEDTKERVSHAPPHRPAPPHTGDSEPENDRDKVLAWISGPAFHNAESAPATGRRVARRAVFGLAGTAALTGLAASPDTRSNAALTARTSTGTSFATASSFPPSLGRAAAFALLAQVKVEDRLTGKNPVASSVSGLIGTSTSGSTITGYPTTHLNSKDAIDAMTDARALFSELKAKTATTTLATPSLSGTITPGVYSYPSGDLTLGNLTLDAKGDPHAVFIIRAKSLATASSSPGTTISLVNGTKLGNVFWCADNTAKILANNKVEGTWIAGRTAQSDGGITLKGRLIAVGDSSTTGNISTSSDTIAIPT</sequence>
<dbReference type="EMBL" id="BKDJ01000006">
    <property type="protein sequence ID" value="GER22940.1"/>
    <property type="molecule type" value="Genomic_DNA"/>
</dbReference>
<feature type="region of interest" description="Disordered" evidence="3">
    <location>
        <begin position="186"/>
        <end position="230"/>
    </location>
</feature>
<protein>
    <recommendedName>
        <fullName evidence="7">Signal peptidase I</fullName>
    </recommendedName>
</protein>
<evidence type="ECO:0000313" key="5">
    <source>
        <dbReference type="EMBL" id="GER22940.1"/>
    </source>
</evidence>
<organism evidence="5 6">
    <name type="scientific">Zafaria cholistanensis</name>
    <dbReference type="NCBI Taxonomy" id="1682741"/>
    <lineage>
        <taxon>Bacteria</taxon>
        <taxon>Bacillati</taxon>
        <taxon>Actinomycetota</taxon>
        <taxon>Actinomycetes</taxon>
        <taxon>Micrococcales</taxon>
        <taxon>Micrococcaceae</taxon>
        <taxon>Zafaria</taxon>
    </lineage>
</organism>
<keyword evidence="2" id="KW-0732">Signal</keyword>
<keyword evidence="4" id="KW-1133">Transmembrane helix</keyword>
<dbReference type="Pfam" id="PF11999">
    <property type="entry name" value="Ice_binding"/>
    <property type="match status" value="1"/>
</dbReference>
<keyword evidence="6" id="KW-1185">Reference proteome</keyword>
<reference evidence="5 6" key="1">
    <citation type="submission" date="2019-09" db="EMBL/GenBank/DDBJ databases">
        <title>Arthrobacter zafarii sp. nov., a moderately thermotolerant and halotolerant actinobacterium isolated from Cholistan desert soil of Pakistan.</title>
        <authorList>
            <person name="Amin A."/>
            <person name="Ahmed I."/>
            <person name="Khalid N."/>
            <person name="Schumann P."/>
            <person name="Busse H.J."/>
            <person name="Khan I.U."/>
            <person name="Li S."/>
            <person name="Li W.J."/>
        </authorList>
    </citation>
    <scope>NUCLEOTIDE SEQUENCE [LARGE SCALE GENOMIC DNA]</scope>
    <source>
        <strain evidence="5 6">NCCP-1664</strain>
    </source>
</reference>
<gene>
    <name evidence="5" type="ORF">NCCP1664_14360</name>
</gene>
<accession>A0A5A7NQ67</accession>
<evidence type="ECO:0000256" key="2">
    <source>
        <dbReference type="ARBA" id="ARBA00022729"/>
    </source>
</evidence>
<comment type="caution">
    <text evidence="5">The sequence shown here is derived from an EMBL/GenBank/DDBJ whole genome shotgun (WGS) entry which is preliminary data.</text>
</comment>
<comment type="similarity">
    <text evidence="1">Belongs to the ice-binding protein family.</text>
</comment>
<evidence type="ECO:0000256" key="4">
    <source>
        <dbReference type="SAM" id="Phobius"/>
    </source>
</evidence>
<evidence type="ECO:0000256" key="3">
    <source>
        <dbReference type="SAM" id="MobiDB-lite"/>
    </source>
</evidence>
<dbReference type="InterPro" id="IPR036286">
    <property type="entry name" value="LexA/Signal_pep-like_sf"/>
</dbReference>
<dbReference type="CDD" id="cd06530">
    <property type="entry name" value="S26_SPase_I"/>
    <property type="match status" value="1"/>
</dbReference>
<dbReference type="GO" id="GO:0006465">
    <property type="term" value="P:signal peptide processing"/>
    <property type="evidence" value="ECO:0007669"/>
    <property type="project" value="InterPro"/>
</dbReference>
<evidence type="ECO:0000313" key="6">
    <source>
        <dbReference type="Proteomes" id="UP000325307"/>
    </source>
</evidence>
<keyword evidence="4" id="KW-0472">Membrane</keyword>
<name>A0A5A7NQ67_9MICC</name>
<dbReference type="Proteomes" id="UP000325307">
    <property type="component" value="Unassembled WGS sequence"/>
</dbReference>